<gene>
    <name evidence="2" type="primary">ORF46136</name>
</gene>
<feature type="non-terminal residue" evidence="2">
    <location>
        <position position="1"/>
    </location>
</feature>
<name>A0A0B6Z4F4_9EUPU</name>
<sequence>QGREDTKKSQLQPKSLFKDERSNMTSAVNNRLVNLNPEYSNNKNSESGKSLSHSSKEAQNGTKQEKNLKTDKVDG</sequence>
<proteinExistence type="predicted"/>
<feature type="non-terminal residue" evidence="2">
    <location>
        <position position="75"/>
    </location>
</feature>
<feature type="compositionally biased region" description="Low complexity" evidence="1">
    <location>
        <begin position="43"/>
        <end position="53"/>
    </location>
</feature>
<evidence type="ECO:0000313" key="2">
    <source>
        <dbReference type="EMBL" id="CEK62786.1"/>
    </source>
</evidence>
<feature type="region of interest" description="Disordered" evidence="1">
    <location>
        <begin position="1"/>
        <end position="75"/>
    </location>
</feature>
<dbReference type="EMBL" id="HACG01015921">
    <property type="protein sequence ID" value="CEK62786.1"/>
    <property type="molecule type" value="Transcribed_RNA"/>
</dbReference>
<evidence type="ECO:0000256" key="1">
    <source>
        <dbReference type="SAM" id="MobiDB-lite"/>
    </source>
</evidence>
<feature type="compositionally biased region" description="Polar residues" evidence="1">
    <location>
        <begin position="23"/>
        <end position="42"/>
    </location>
</feature>
<reference evidence="2" key="1">
    <citation type="submission" date="2014-12" db="EMBL/GenBank/DDBJ databases">
        <title>Insight into the proteome of Arion vulgaris.</title>
        <authorList>
            <person name="Aradska J."/>
            <person name="Bulat T."/>
            <person name="Smidak R."/>
            <person name="Sarate P."/>
            <person name="Gangsoo J."/>
            <person name="Sialana F."/>
            <person name="Bilban M."/>
            <person name="Lubec G."/>
        </authorList>
    </citation>
    <scope>NUCLEOTIDE SEQUENCE</scope>
    <source>
        <tissue evidence="2">Skin</tissue>
    </source>
</reference>
<dbReference type="AlphaFoldDB" id="A0A0B6Z4F4"/>
<accession>A0A0B6Z4F4</accession>
<organism evidence="2">
    <name type="scientific">Arion vulgaris</name>
    <dbReference type="NCBI Taxonomy" id="1028688"/>
    <lineage>
        <taxon>Eukaryota</taxon>
        <taxon>Metazoa</taxon>
        <taxon>Spiralia</taxon>
        <taxon>Lophotrochozoa</taxon>
        <taxon>Mollusca</taxon>
        <taxon>Gastropoda</taxon>
        <taxon>Heterobranchia</taxon>
        <taxon>Euthyneura</taxon>
        <taxon>Panpulmonata</taxon>
        <taxon>Eupulmonata</taxon>
        <taxon>Stylommatophora</taxon>
        <taxon>Helicina</taxon>
        <taxon>Arionoidea</taxon>
        <taxon>Arionidae</taxon>
        <taxon>Arion</taxon>
    </lineage>
</organism>
<feature type="compositionally biased region" description="Basic and acidic residues" evidence="1">
    <location>
        <begin position="63"/>
        <end position="75"/>
    </location>
</feature>
<protein>
    <submittedName>
        <fullName evidence="2">Uncharacterized protein</fullName>
    </submittedName>
</protein>